<gene>
    <name evidence="1" type="ORF">AYI69_g5111</name>
</gene>
<dbReference type="PANTHER" id="PTHR33223">
    <property type="entry name" value="CCHC-TYPE DOMAIN-CONTAINING PROTEIN"/>
    <property type="match status" value="1"/>
</dbReference>
<dbReference type="EMBL" id="LSSM01002092">
    <property type="protein sequence ID" value="OMJ23117.1"/>
    <property type="molecule type" value="Genomic_DNA"/>
</dbReference>
<evidence type="ECO:0000313" key="1">
    <source>
        <dbReference type="EMBL" id="OMJ23117.1"/>
    </source>
</evidence>
<feature type="non-terminal residue" evidence="1">
    <location>
        <position position="219"/>
    </location>
</feature>
<dbReference type="Proteomes" id="UP000187429">
    <property type="component" value="Unassembled WGS sequence"/>
</dbReference>
<comment type="caution">
    <text evidence="1">The sequence shown here is derived from an EMBL/GenBank/DDBJ whole genome shotgun (WGS) entry which is preliminary data.</text>
</comment>
<reference evidence="2" key="1">
    <citation type="submission" date="2017-01" db="EMBL/GenBank/DDBJ databases">
        <authorList>
            <person name="Wang Y."/>
            <person name="White M."/>
            <person name="Kvist S."/>
            <person name="Moncalvo J.-M."/>
        </authorList>
    </citation>
    <scope>NUCLEOTIDE SEQUENCE [LARGE SCALE GENOMIC DNA]</scope>
    <source>
        <strain evidence="2">ID-206-W2</strain>
    </source>
</reference>
<dbReference type="OrthoDB" id="5593145at2759"/>
<dbReference type="AlphaFoldDB" id="A0A1R1Y828"/>
<keyword evidence="2" id="KW-1185">Reference proteome</keyword>
<evidence type="ECO:0008006" key="3">
    <source>
        <dbReference type="Google" id="ProtNLM"/>
    </source>
</evidence>
<accession>A0A1R1Y828</accession>
<sequence length="219" mass="26017">MSTQENRRYNFEPTLFKGNEGTDPAAWIRRYELYARLSKWEEEDRIDFMELYMEGKGLLWYNRNKDKMDTWDITKSLFEKEFDGKDGEIRAWTELQTLKYADFSEVSDFEIRLNKLLIKAKITDESVKLKILISAMKPKYQKLVIKSKAENIKKALELIQEEEDLEKIVNSKGISETKEDQFVQKKERTVVKTHKIEDSQDIVKTLIEGFDRLNINIIE</sequence>
<evidence type="ECO:0000313" key="2">
    <source>
        <dbReference type="Proteomes" id="UP000187429"/>
    </source>
</evidence>
<organism evidence="1 2">
    <name type="scientific">Smittium culicis</name>
    <dbReference type="NCBI Taxonomy" id="133412"/>
    <lineage>
        <taxon>Eukaryota</taxon>
        <taxon>Fungi</taxon>
        <taxon>Fungi incertae sedis</taxon>
        <taxon>Zoopagomycota</taxon>
        <taxon>Kickxellomycotina</taxon>
        <taxon>Harpellomycetes</taxon>
        <taxon>Harpellales</taxon>
        <taxon>Legeriomycetaceae</taxon>
        <taxon>Smittium</taxon>
    </lineage>
</organism>
<protein>
    <recommendedName>
        <fullName evidence="3">Retrotransposon gag domain-containing protein</fullName>
    </recommendedName>
</protein>
<name>A0A1R1Y828_9FUNG</name>
<dbReference type="PANTHER" id="PTHR33223:SF6">
    <property type="entry name" value="CCHC-TYPE DOMAIN-CONTAINING PROTEIN"/>
    <property type="match status" value="1"/>
</dbReference>
<proteinExistence type="predicted"/>